<evidence type="ECO:0000313" key="2">
    <source>
        <dbReference type="EMBL" id="GAA3545887.1"/>
    </source>
</evidence>
<keyword evidence="3" id="KW-1185">Reference proteome</keyword>
<accession>A0ABP6W3H8</accession>
<evidence type="ECO:0008006" key="4">
    <source>
        <dbReference type="Google" id="ProtNLM"/>
    </source>
</evidence>
<evidence type="ECO:0000313" key="3">
    <source>
        <dbReference type="Proteomes" id="UP001500689"/>
    </source>
</evidence>
<proteinExistence type="predicted"/>
<sequence length="334" mass="36383">MDDYFALSGDDDDDPNDKLLDGITETLRDAATDALSAVDTMKGLYFYDDAIQWGSNVKQDIRQYFLDFSEADIDPNTPNGLQSIIDGLHHTWGKLDEHSDCASDLEHARTMLDPWRGPAADDAKFHLTYLKNKYQEVKSQISVLESDVVAGRELVGKARNDLINLSSSFNDAAKEYKRAKEAAQISVSDVLSAAFAGAVTGLLTVDPALGAVAAGVTIAKNVAGSLAVSATEHQKIEGKHPAEIWDDYRGGIEDIKKNVDDAADELVHKIDELELPKLKDPPDVSPGKTFDPNNFGTPDMPKETENRVRHSGKDIPRPAADGGQSDDAQGDRKF</sequence>
<dbReference type="Proteomes" id="UP001500689">
    <property type="component" value="Unassembled WGS sequence"/>
</dbReference>
<gene>
    <name evidence="2" type="ORF">GCM10022222_31940</name>
</gene>
<protein>
    <recommendedName>
        <fullName evidence="4">WXG100 family type VII secretion target</fullName>
    </recommendedName>
</protein>
<name>A0ABP6W3H8_9PSEU</name>
<feature type="region of interest" description="Disordered" evidence="1">
    <location>
        <begin position="277"/>
        <end position="334"/>
    </location>
</feature>
<comment type="caution">
    <text evidence="2">The sequence shown here is derived from an EMBL/GenBank/DDBJ whole genome shotgun (WGS) entry which is preliminary data.</text>
</comment>
<dbReference type="EMBL" id="BAAAZN010000006">
    <property type="protein sequence ID" value="GAA3545887.1"/>
    <property type="molecule type" value="Genomic_DNA"/>
</dbReference>
<organism evidence="2 3">
    <name type="scientific">Amycolatopsis ultiminotia</name>
    <dbReference type="NCBI Taxonomy" id="543629"/>
    <lineage>
        <taxon>Bacteria</taxon>
        <taxon>Bacillati</taxon>
        <taxon>Actinomycetota</taxon>
        <taxon>Actinomycetes</taxon>
        <taxon>Pseudonocardiales</taxon>
        <taxon>Pseudonocardiaceae</taxon>
        <taxon>Amycolatopsis</taxon>
    </lineage>
</organism>
<reference evidence="3" key="1">
    <citation type="journal article" date="2019" name="Int. J. Syst. Evol. Microbiol.">
        <title>The Global Catalogue of Microorganisms (GCM) 10K type strain sequencing project: providing services to taxonomists for standard genome sequencing and annotation.</title>
        <authorList>
            <consortium name="The Broad Institute Genomics Platform"/>
            <consortium name="The Broad Institute Genome Sequencing Center for Infectious Disease"/>
            <person name="Wu L."/>
            <person name="Ma J."/>
        </authorList>
    </citation>
    <scope>NUCLEOTIDE SEQUENCE [LARGE SCALE GENOMIC DNA]</scope>
    <source>
        <strain evidence="3">JCM 16898</strain>
    </source>
</reference>
<feature type="compositionally biased region" description="Basic and acidic residues" evidence="1">
    <location>
        <begin position="300"/>
        <end position="316"/>
    </location>
</feature>
<evidence type="ECO:0000256" key="1">
    <source>
        <dbReference type="SAM" id="MobiDB-lite"/>
    </source>
</evidence>
<dbReference type="RefSeq" id="WP_344860373.1">
    <property type="nucleotide sequence ID" value="NZ_BAAAZN010000006.1"/>
</dbReference>